<name>A0A9X5CBU5_9FIRM</name>
<evidence type="ECO:0000313" key="2">
    <source>
        <dbReference type="Proteomes" id="UP000474104"/>
    </source>
</evidence>
<dbReference type="EMBL" id="VIRB01000145">
    <property type="protein sequence ID" value="NDO71790.1"/>
    <property type="molecule type" value="Genomic_DNA"/>
</dbReference>
<evidence type="ECO:0000313" key="1">
    <source>
        <dbReference type="EMBL" id="NDO71790.1"/>
    </source>
</evidence>
<dbReference type="RefSeq" id="WP_004081406.1">
    <property type="nucleotide sequence ID" value="NZ_VIRB01000145.1"/>
</dbReference>
<dbReference type="AlphaFoldDB" id="A0A9X5CBU5"/>
<comment type="caution">
    <text evidence="1">The sequence shown here is derived from an EMBL/GenBank/DDBJ whole genome shotgun (WGS) entry which is preliminary data.</text>
</comment>
<proteinExistence type="predicted"/>
<protein>
    <submittedName>
        <fullName evidence="1">Uncharacterized protein</fullName>
    </submittedName>
</protein>
<organism evidence="1 2">
    <name type="scientific">Schaedlerella arabinosiphila</name>
    <dbReference type="NCBI Taxonomy" id="2044587"/>
    <lineage>
        <taxon>Bacteria</taxon>
        <taxon>Bacillati</taxon>
        <taxon>Bacillota</taxon>
        <taxon>Clostridia</taxon>
        <taxon>Lachnospirales</taxon>
        <taxon>Lachnospiraceae</taxon>
        <taxon>Schaedlerella</taxon>
    </lineage>
</organism>
<gene>
    <name evidence="1" type="ORF">FMM80_25290</name>
</gene>
<dbReference type="Proteomes" id="UP000474104">
    <property type="component" value="Unassembled WGS sequence"/>
</dbReference>
<sequence length="197" mass="21642">MSNNIRIEVSQADLKFVLNKLNGMETKAPGVFRNAVNRTTTQTMRKIRKGRQAYVVSPGAFNAAMDVKRANKTHMVSIITAKDIPHGLKDTKFYKTSSSRKYGVRAKVLKGGLKELVNRNGAKAFYAGVDTGHVGVTHFDVFQRRGSERLPIKKLSGPGVAKMVKSIFKGKNGGEALEPYVLKTLHDEIAAEVAKLV</sequence>
<reference evidence="1 2" key="1">
    <citation type="submission" date="2019-07" db="EMBL/GenBank/DDBJ databases">
        <title>Draft genome sequences of 15 bacterial species constituting the stable defined intestinal microbiota of the GM15 gnotobiotic mouse model.</title>
        <authorList>
            <person name="Elie C."/>
            <person name="Mathieu A."/>
            <person name="Saliou A."/>
            <person name="Darnaud M."/>
            <person name="Leulier F."/>
            <person name="Tamellini A."/>
        </authorList>
    </citation>
    <scope>NUCLEOTIDE SEQUENCE [LARGE SCALE GENOMIC DNA]</scope>
    <source>
        <strain evidence="2">ASF 502</strain>
    </source>
</reference>
<accession>A0A9X5CBU5</accession>
<dbReference type="OrthoDB" id="2067740at2"/>